<evidence type="ECO:0000313" key="2">
    <source>
        <dbReference type="Proteomes" id="UP000569018"/>
    </source>
</evidence>
<dbReference type="SUPFAM" id="SSF51726">
    <property type="entry name" value="UROD/MetE-like"/>
    <property type="match status" value="1"/>
</dbReference>
<dbReference type="InterPro" id="IPR038071">
    <property type="entry name" value="UROD/MetE-like_sf"/>
</dbReference>
<gene>
    <name evidence="1" type="ORF">HKBW3S47_01553</name>
</gene>
<name>A0A6V8Q8V0_9ACTN</name>
<dbReference type="Gene3D" id="3.20.20.210">
    <property type="match status" value="1"/>
</dbReference>
<feature type="non-terminal residue" evidence="1">
    <location>
        <position position="1"/>
    </location>
</feature>
<proteinExistence type="predicted"/>
<comment type="caution">
    <text evidence="1">The sequence shown here is derived from an EMBL/GenBank/DDBJ whole genome shotgun (WGS) entry which is preliminary data.</text>
</comment>
<accession>A0A6V8Q8V0</accession>
<evidence type="ECO:0000313" key="1">
    <source>
        <dbReference type="EMBL" id="GFP39856.1"/>
    </source>
</evidence>
<protein>
    <submittedName>
        <fullName evidence="1">Uncharacterized protein</fullName>
    </submittedName>
</protein>
<reference evidence="1 2" key="1">
    <citation type="journal article" date="2020" name="Front. Microbiol.">
        <title>Single-cell genomics of novel Actinobacteria with the Wood-Ljungdahl pathway discovered in a serpentinizing system.</title>
        <authorList>
            <person name="Merino N."/>
            <person name="Kawai M."/>
            <person name="Boyd E.S."/>
            <person name="Colman D.R."/>
            <person name="McGlynn S.E."/>
            <person name="Nealson K.H."/>
            <person name="Kurokawa K."/>
            <person name="Hongoh Y."/>
        </authorList>
    </citation>
    <scope>NUCLEOTIDE SEQUENCE [LARGE SCALE GENOMIC DNA]</scope>
    <source>
        <strain evidence="1 2">S47</strain>
    </source>
</reference>
<dbReference type="EMBL" id="BLSD01000099">
    <property type="protein sequence ID" value="GFP39856.1"/>
    <property type="molecule type" value="Genomic_DNA"/>
</dbReference>
<dbReference type="Proteomes" id="UP000569018">
    <property type="component" value="Unassembled WGS sequence"/>
</dbReference>
<sequence>IALHIEPRFLSIAVGLSKVSPGGGHILSSSNSIHHSVKPENYLAMVETAKKYGKYLIRIN</sequence>
<dbReference type="AlphaFoldDB" id="A0A6V8Q8V0"/>
<organism evidence="1 2">
    <name type="scientific">Candidatus Hakubella thermalkaliphila</name>
    <dbReference type="NCBI Taxonomy" id="2754717"/>
    <lineage>
        <taxon>Bacteria</taxon>
        <taxon>Bacillati</taxon>
        <taxon>Actinomycetota</taxon>
        <taxon>Actinomycetota incertae sedis</taxon>
        <taxon>Candidatus Hakubellales</taxon>
        <taxon>Candidatus Hakubellaceae</taxon>
        <taxon>Candidatus Hakubella</taxon>
    </lineage>
</organism>